<evidence type="ECO:0000313" key="1">
    <source>
        <dbReference type="EMBL" id="KAJ3490520.1"/>
    </source>
</evidence>
<keyword evidence="2" id="KW-1185">Reference proteome</keyword>
<protein>
    <submittedName>
        <fullName evidence="1">Uncharacterized protein</fullName>
    </submittedName>
</protein>
<organism evidence="1 2">
    <name type="scientific">Lecanicillium saksenae</name>
    <dbReference type="NCBI Taxonomy" id="468837"/>
    <lineage>
        <taxon>Eukaryota</taxon>
        <taxon>Fungi</taxon>
        <taxon>Dikarya</taxon>
        <taxon>Ascomycota</taxon>
        <taxon>Pezizomycotina</taxon>
        <taxon>Sordariomycetes</taxon>
        <taxon>Hypocreomycetidae</taxon>
        <taxon>Hypocreales</taxon>
        <taxon>Cordycipitaceae</taxon>
        <taxon>Lecanicillium</taxon>
    </lineage>
</organism>
<accession>A0ACC1QRI3</accession>
<dbReference type="Proteomes" id="UP001148737">
    <property type="component" value="Unassembled WGS sequence"/>
</dbReference>
<evidence type="ECO:0000313" key="2">
    <source>
        <dbReference type="Proteomes" id="UP001148737"/>
    </source>
</evidence>
<sequence>MLGLKMEMTDTPTPLPSLFGVASITPGELAGGAVAETVAVDAPALCVTVTVSLTPDAVTHWPIFATSEVTYGCEFGSGNLEKDSTEVVRKDEVDPALRSEDVELNPSRRSDEIEVDPSRRSEAVVVASAPRPEEVVVDPSRSSEEVDSVPRSEEVEMEPSRLSEEVNVDSGPRSEEVEIEPSRLSDEVGVDPSRRSEEVEIDPSRRSEEVDGIGELVGVIRVCRVEASGAPGRPGVGSAPLSEEIGERMAEDVSKAGGGGTSVSKAGGMGDLADPGARSVGVMFIDIVVLEPSTGRSPEFPPPISWPRKLRITLGVSRLAISYGGGRGQKSVNGERPHSEDPGHVLRECRRPLPDIEIKCCKRSDASDDCENGPAAHQKVESADNIHDASE</sequence>
<gene>
    <name evidence="1" type="ORF">NLG97_g5766</name>
</gene>
<proteinExistence type="predicted"/>
<reference evidence="1" key="1">
    <citation type="submission" date="2022-07" db="EMBL/GenBank/DDBJ databases">
        <title>Genome Sequence of Lecanicillium saksenae.</title>
        <authorList>
            <person name="Buettner E."/>
        </authorList>
    </citation>
    <scope>NUCLEOTIDE SEQUENCE</scope>
    <source>
        <strain evidence="1">VT-O1</strain>
    </source>
</reference>
<dbReference type="EMBL" id="JANAKD010000686">
    <property type="protein sequence ID" value="KAJ3490520.1"/>
    <property type="molecule type" value="Genomic_DNA"/>
</dbReference>
<comment type="caution">
    <text evidence="1">The sequence shown here is derived from an EMBL/GenBank/DDBJ whole genome shotgun (WGS) entry which is preliminary data.</text>
</comment>
<name>A0ACC1QRI3_9HYPO</name>